<reference evidence="1 2" key="1">
    <citation type="submission" date="2024-03" db="EMBL/GenBank/DDBJ databases">
        <authorList>
            <person name="Gkanogiannis A."/>
            <person name="Becerra Lopez-Lavalle L."/>
        </authorList>
    </citation>
    <scope>NUCLEOTIDE SEQUENCE [LARGE SCALE GENOMIC DNA]</scope>
</reference>
<protein>
    <submittedName>
        <fullName evidence="1">Uncharacterized protein</fullName>
    </submittedName>
</protein>
<keyword evidence="2" id="KW-1185">Reference proteome</keyword>
<sequence length="101" mass="11453">MGDGWWRRRKEGVATSRTRRSRDTVVRTMTVLDFATDIAPLGVVRACVPCLADSLYLLLILLLCKKLHPPAQHIINQLISNLYIRILLLPSLLKVTFSIEP</sequence>
<evidence type="ECO:0000313" key="2">
    <source>
        <dbReference type="Proteomes" id="UP001642487"/>
    </source>
</evidence>
<gene>
    <name evidence="1" type="ORF">CITCOLO1_LOCUS17</name>
</gene>
<proteinExistence type="predicted"/>
<dbReference type="Proteomes" id="UP001642487">
    <property type="component" value="Chromosome 1"/>
</dbReference>
<dbReference type="EMBL" id="OZ021735">
    <property type="protein sequence ID" value="CAK9308508.1"/>
    <property type="molecule type" value="Genomic_DNA"/>
</dbReference>
<organism evidence="1 2">
    <name type="scientific">Citrullus colocynthis</name>
    <name type="common">colocynth</name>
    <dbReference type="NCBI Taxonomy" id="252529"/>
    <lineage>
        <taxon>Eukaryota</taxon>
        <taxon>Viridiplantae</taxon>
        <taxon>Streptophyta</taxon>
        <taxon>Embryophyta</taxon>
        <taxon>Tracheophyta</taxon>
        <taxon>Spermatophyta</taxon>
        <taxon>Magnoliopsida</taxon>
        <taxon>eudicotyledons</taxon>
        <taxon>Gunneridae</taxon>
        <taxon>Pentapetalae</taxon>
        <taxon>rosids</taxon>
        <taxon>fabids</taxon>
        <taxon>Cucurbitales</taxon>
        <taxon>Cucurbitaceae</taxon>
        <taxon>Benincaseae</taxon>
        <taxon>Citrullus</taxon>
    </lineage>
</organism>
<name>A0ABP0XK06_9ROSI</name>
<accession>A0ABP0XK06</accession>
<evidence type="ECO:0000313" key="1">
    <source>
        <dbReference type="EMBL" id="CAK9308508.1"/>
    </source>
</evidence>